<dbReference type="InterPro" id="IPR056884">
    <property type="entry name" value="NPHP3-like_N"/>
</dbReference>
<dbReference type="SUPFAM" id="SSF52540">
    <property type="entry name" value="P-loop containing nucleoside triphosphate hydrolases"/>
    <property type="match status" value="1"/>
</dbReference>
<comment type="caution">
    <text evidence="3">The sequence shown here is derived from an EMBL/GenBank/DDBJ whole genome shotgun (WGS) entry which is preliminary data.</text>
</comment>
<dbReference type="PROSITE" id="PS50088">
    <property type="entry name" value="ANK_REPEAT"/>
    <property type="match status" value="2"/>
</dbReference>
<dbReference type="Gene3D" id="3.40.50.300">
    <property type="entry name" value="P-loop containing nucleotide triphosphate hydrolases"/>
    <property type="match status" value="1"/>
</dbReference>
<organism evidence="3 4">
    <name type="scientific">Gibberella zeae</name>
    <name type="common">Wheat head blight fungus</name>
    <name type="synonym">Fusarium graminearum</name>
    <dbReference type="NCBI Taxonomy" id="5518"/>
    <lineage>
        <taxon>Eukaryota</taxon>
        <taxon>Fungi</taxon>
        <taxon>Dikarya</taxon>
        <taxon>Ascomycota</taxon>
        <taxon>Pezizomycotina</taxon>
        <taxon>Sordariomycetes</taxon>
        <taxon>Hypocreomycetidae</taxon>
        <taxon>Hypocreales</taxon>
        <taxon>Nectriaceae</taxon>
        <taxon>Fusarium</taxon>
    </lineage>
</organism>
<sequence length="1500" mass="169670">MGRDRRFGLSQVYPDAKDHEATAAMKIDIIFMHGLDAQSPKTWLAWEDEDDPASRKVNWLCDKHMLTSSMPHARILTYDWNANYDSTASSDGFLGHADTLLDRIYVNREELSRLQIPLIFVASCFSGLLLAQALVRATERYHPRGQKYRQVVDFTVGVAFLGTPFLGSWDTGYTVADLRVAVAIESGGEYNRELMEYLRQGTAESPGPLDALVQRFAEMIHHEDFKFGQVCFYETRHTNLSAYREKLPKAYAARLDPNGHGIVVARRSACLQGVEGVALDVRHNMLHKFNSPENDGYCRLISRLKSFVDKAQDVLIVNGYGHAYPDSDRLRNDSEERERREQCLQALYFDGIDYEPRKMREPGETACQWLLEDQSYTNWYSSGRGILWILGNPGSGKSTLMKHAIGSSRETAIGGSTHTVSFFFYNQGSHLQHTTEGLLRALLYQLIKQFPEQTNTLTESFDERKVRNMNGSKWKTAYLMRHLEACLGKVVEHFDLRVFVDALDECRAEEEENDDETQEIRDLIRNLQDVEKRLTASLKKLSICFACRHYPNLARPGVDDHIIAEQNNKADIEEFAHQELLREIDNGDEDLRKSLEKEIVTSADGNFLWVTLVIARAIAMYRRCQPELLEEVQNIPRGITQIYESIMRKLLEGNSALSLKLFQWVCFALSPLDVSELRTVINIVPDPRYKSIGDIPGPIWGKTDREMEKLICTLSGGLAKVGNSGTVDFIHLSVKDYLLRSGFSILDPTLHTGRDAVKAGHDVLLATCLWSITEGDREEAYDRWVTCFTKPIARLALPENRLDPPKDSKVHTLLYDNPLDPGESPRAKVDSMDRSDRHLLEQYLNPNNAEEFRYGYPQNHRRMDYKGEREEWLVIDEMISCRIGLKPLMSTLYFRPPLYCYWNWYDHALQSIEHDSGYAVNKYLDNFLCRAPNSLFVYGLFVHPLAMAARLPDPTVLSGILSRDIDHNLPVNSLSNEGITALMVASEEGHHDNVQVLLQQEGIQVDMKGSRGQTALMCAVGSECKPVVELLIKHNANIDIQDEEGVTALIGCVEEELDDMAKLLLQHGASTGVKDERGLTAFDHAIDQENVHICHHILEQITDTETMDFVGRKHMAEACRNGHTEMVRLFLENGVRTEISESQAQTTFPFSESALGVAITADQRDILELLLDHEFTHSGLPVWRTNLLCECVISCALECMMSLIIHYGWEIDEVDANGDMPIHVAIREGWVSHETPNPFYDIIKTLISLDWSPQGIVVNALNNQLQSPLMLAVGYCGTERFVQQILADERVNVNYQGPAGTALWCSVARKRRAVTECLLSCPRIDPNLGLRNGVTPLQAAIVHGDSKSAGILLDHKSITVTKEDFQLLTALRTASDEDFLSVLHDFTSDTEHLFGYWTVESIDDRRAAIESIQALVENHLPGYYQGISEVPPCCTPDQQEDDMLYSSIDLLKLLLHKRDDGLRRTKESEKGRQHGVKTLPALLAGLAFMLCTYLAIIHTF</sequence>
<name>A0A2H3GXY8_GIBZA</name>
<evidence type="ECO:0000313" key="3">
    <source>
        <dbReference type="EMBL" id="CAG1980516.1"/>
    </source>
</evidence>
<evidence type="ECO:0000259" key="2">
    <source>
        <dbReference type="Pfam" id="PF24883"/>
    </source>
</evidence>
<evidence type="ECO:0000313" key="4">
    <source>
        <dbReference type="Proteomes" id="UP000746612"/>
    </source>
</evidence>
<protein>
    <recommendedName>
        <fullName evidence="2">Nephrocystin 3-like N-terminal domain-containing protein</fullName>
    </recommendedName>
</protein>
<dbReference type="PANTHER" id="PTHR10039">
    <property type="entry name" value="AMELOGENIN"/>
    <property type="match status" value="1"/>
</dbReference>
<dbReference type="SMART" id="SM00248">
    <property type="entry name" value="ANK"/>
    <property type="match status" value="10"/>
</dbReference>
<dbReference type="PANTHER" id="PTHR10039:SF5">
    <property type="entry name" value="NACHT DOMAIN-CONTAINING PROTEIN"/>
    <property type="match status" value="1"/>
</dbReference>
<dbReference type="Pfam" id="PF24883">
    <property type="entry name" value="NPHP3_N"/>
    <property type="match status" value="1"/>
</dbReference>
<dbReference type="InterPro" id="IPR002110">
    <property type="entry name" value="Ankyrin_rpt"/>
</dbReference>
<keyword evidence="1" id="KW-0677">Repeat</keyword>
<dbReference type="SUPFAM" id="SSF48403">
    <property type="entry name" value="Ankyrin repeat"/>
    <property type="match status" value="1"/>
</dbReference>
<dbReference type="InterPro" id="IPR027417">
    <property type="entry name" value="P-loop_NTPase"/>
</dbReference>
<dbReference type="Pfam" id="PF12796">
    <property type="entry name" value="Ank_2"/>
    <property type="match status" value="2"/>
</dbReference>
<proteinExistence type="predicted"/>
<dbReference type="InterPro" id="IPR036770">
    <property type="entry name" value="Ankyrin_rpt-contain_sf"/>
</dbReference>
<evidence type="ECO:0000256" key="1">
    <source>
        <dbReference type="ARBA" id="ARBA00022737"/>
    </source>
</evidence>
<dbReference type="Gene3D" id="1.25.40.20">
    <property type="entry name" value="Ankyrin repeat-containing domain"/>
    <property type="match status" value="2"/>
</dbReference>
<dbReference type="PROSITE" id="PS50297">
    <property type="entry name" value="ANK_REP_REGION"/>
    <property type="match status" value="1"/>
</dbReference>
<accession>A0A2H3GXY8</accession>
<dbReference type="Proteomes" id="UP000746612">
    <property type="component" value="Unassembled WGS sequence"/>
</dbReference>
<feature type="domain" description="Nephrocystin 3-like N-terminal" evidence="2">
    <location>
        <begin position="366"/>
        <end position="529"/>
    </location>
</feature>
<gene>
    <name evidence="3" type="ORF">MDCFG202_LOCUS202187</name>
</gene>
<dbReference type="EMBL" id="CAJPIJ010000117">
    <property type="protein sequence ID" value="CAG1980516.1"/>
    <property type="molecule type" value="Genomic_DNA"/>
</dbReference>
<reference evidence="3" key="1">
    <citation type="submission" date="2021-03" db="EMBL/GenBank/DDBJ databases">
        <authorList>
            <person name="Alouane T."/>
            <person name="Langin T."/>
            <person name="Bonhomme L."/>
        </authorList>
    </citation>
    <scope>NUCLEOTIDE SEQUENCE</scope>
    <source>
        <strain evidence="3">MDC_Fg202</strain>
    </source>
</reference>